<evidence type="ECO:0000256" key="1">
    <source>
        <dbReference type="ARBA" id="ARBA00008580"/>
    </source>
</evidence>
<dbReference type="InterPro" id="IPR038296">
    <property type="entry name" value="ParD_sf"/>
</dbReference>
<dbReference type="PANTHER" id="PTHR36582:SF2">
    <property type="entry name" value="ANTITOXIN PARD"/>
    <property type="match status" value="1"/>
</dbReference>
<sequence length="86" mass="9658">MATMNISLPAQMKAWVEAQTTDGRYSNSSDYVRDLIRREQIKAEKIAHWQRLIDEGRASGISDQTPEEIIAEVRAELLAKASVRAA</sequence>
<evidence type="ECO:0000256" key="2">
    <source>
        <dbReference type="ARBA" id="ARBA00022649"/>
    </source>
</evidence>
<keyword evidence="4" id="KW-1185">Reference proteome</keyword>
<comment type="caution">
    <text evidence="3">The sequence shown here is derived from an EMBL/GenBank/DDBJ whole genome shotgun (WGS) entry which is preliminary data.</text>
</comment>
<evidence type="ECO:0000313" key="4">
    <source>
        <dbReference type="Proteomes" id="UP001596152"/>
    </source>
</evidence>
<dbReference type="InterPro" id="IPR010985">
    <property type="entry name" value="Ribbon_hlx_hlx"/>
</dbReference>
<dbReference type="Gene3D" id="6.10.10.120">
    <property type="entry name" value="Antitoxin ParD1-like"/>
    <property type="match status" value="1"/>
</dbReference>
<dbReference type="CDD" id="cd22231">
    <property type="entry name" value="RHH_NikR_HicB-like"/>
    <property type="match status" value="1"/>
</dbReference>
<dbReference type="EMBL" id="JBHSLF010000018">
    <property type="protein sequence ID" value="MFC5344085.1"/>
    <property type="molecule type" value="Genomic_DNA"/>
</dbReference>
<evidence type="ECO:0000313" key="3">
    <source>
        <dbReference type="EMBL" id="MFC5344085.1"/>
    </source>
</evidence>
<dbReference type="RefSeq" id="WP_374037370.1">
    <property type="nucleotide sequence ID" value="NZ_CP169082.1"/>
</dbReference>
<name>A0ABW0FQT6_9CAUL</name>
<dbReference type="PANTHER" id="PTHR36582">
    <property type="entry name" value="ANTITOXIN PARD"/>
    <property type="match status" value="1"/>
</dbReference>
<proteinExistence type="inferred from homology"/>
<organism evidence="3 4">
    <name type="scientific">Brevundimonas staleyi</name>
    <dbReference type="NCBI Taxonomy" id="74326"/>
    <lineage>
        <taxon>Bacteria</taxon>
        <taxon>Pseudomonadati</taxon>
        <taxon>Pseudomonadota</taxon>
        <taxon>Alphaproteobacteria</taxon>
        <taxon>Caulobacterales</taxon>
        <taxon>Caulobacteraceae</taxon>
        <taxon>Brevundimonas</taxon>
    </lineage>
</organism>
<dbReference type="Proteomes" id="UP001596152">
    <property type="component" value="Unassembled WGS sequence"/>
</dbReference>
<dbReference type="Pfam" id="PF03693">
    <property type="entry name" value="ParD_antitoxin"/>
    <property type="match status" value="1"/>
</dbReference>
<comment type="similarity">
    <text evidence="1">Belongs to the ParD antitoxin family.</text>
</comment>
<gene>
    <name evidence="3" type="ORF">ACFPIE_09185</name>
</gene>
<dbReference type="InterPro" id="IPR022789">
    <property type="entry name" value="ParD"/>
</dbReference>
<accession>A0ABW0FQT6</accession>
<dbReference type="SUPFAM" id="SSF47598">
    <property type="entry name" value="Ribbon-helix-helix"/>
    <property type="match status" value="1"/>
</dbReference>
<protein>
    <submittedName>
        <fullName evidence="3">Type II toxin-antitoxin system ParD family antitoxin</fullName>
    </submittedName>
</protein>
<keyword evidence="2" id="KW-1277">Toxin-antitoxin system</keyword>
<dbReference type="NCBIfam" id="TIGR02606">
    <property type="entry name" value="antidote_CC2985"/>
    <property type="match status" value="1"/>
</dbReference>
<reference evidence="4" key="1">
    <citation type="journal article" date="2019" name="Int. J. Syst. Evol. Microbiol.">
        <title>The Global Catalogue of Microorganisms (GCM) 10K type strain sequencing project: providing services to taxonomists for standard genome sequencing and annotation.</title>
        <authorList>
            <consortium name="The Broad Institute Genomics Platform"/>
            <consortium name="The Broad Institute Genome Sequencing Center for Infectious Disease"/>
            <person name="Wu L."/>
            <person name="Ma J."/>
        </authorList>
    </citation>
    <scope>NUCLEOTIDE SEQUENCE [LARGE SCALE GENOMIC DNA]</scope>
    <source>
        <strain evidence="4">JCM 12125</strain>
    </source>
</reference>